<sequence>MSRTIGKRNPVQEVSSHKKPKVNSPKTPPEDALEVLRHEPGYDLLVSTLRQLAREQPDSASFSIHRPSPLSAQIVQVLVSEIVPNYWTLLKEDSNDGGNASSSSALGLLLTCLRSITSINAILVRLRALIQEAKAETGNKTKRPDISMNTAILLDLLCNVLQGDVCVSEIWRKASAGQDVDSPKLRPLSQELLSIFGSGRIISLAAEADEISKTGSNKTTAAADGIWPADALRYTQWLGQNIVKWQLSDPTAEQTKLCSDLFAKALRLGRSDIVTKQVMSNLLLAKGADDQRFGALLDKLPQMEQRRVLFSVLKIFPEDHLNRLGLCESDQSRGLISAVAGALKSIIGSDENRKNHLVEWLTGSSGAGLGEGVAIRRAVLAVVSEERDRIVTVLEKSIGQFGDQLYIKHSPMLQQEAHAQVLLLSAGYVFRKYPIKLTLQMRSGTWLNTISNRLASTNQRSRFLGMVVGEGLSGLVEKGDKKLDFHMEDTNQAEGKWYKGLVQVSDTVGSWNSLSVPQKEPSKSQKVPQKPPPRPKAQPTRTVQPRQQGFIIEEVDEDTDEDDGLVPYPKPEGDEEDSDDDPTLVRRDKPKAPVYIRDLIRYFRDTESYDRQKLALTTAPTLIRRKANYGTEVAEHADELASLLVGLQDKYEMDNFDDLKLQGMIAIVVAQPQIMGQWFSKTFFDGDYSVSQRASVLVVLGLSARELAGFETSEYAAAAAFPSKTLPERIGRLFIGAAPPNIQQSSASSLKPLPPNALDSMAKSLTSEFLAPLAATAADAATGPDIFKLSTFTDQLNDQQLTPAGNPKVKIKSRARPRVRAIPNTTAQLIATHFFSPLTARFQAALHSSASRVRGIIFHPYLLALYLKTLALMLHAAGPSTLALPQMTAELWRLLLGTSIRAHAVGDLGVTQAVLFGLLAILDVNEDRMRDVCQELGREAVETQEWVASVFGGLRGGDGGEEEEQVKMLAAGVLVRLNEGIEKYQLLMVGDLIG</sequence>
<dbReference type="AlphaFoldDB" id="A0AA39WZW5"/>
<proteinExistence type="inferred from homology"/>
<accession>A0AA39WZW5</accession>
<feature type="domain" description="Telomere length regulation protein conserved" evidence="3">
    <location>
        <begin position="593"/>
        <end position="704"/>
    </location>
</feature>
<dbReference type="GO" id="GO:0042162">
    <property type="term" value="F:telomeric DNA binding"/>
    <property type="evidence" value="ECO:0007669"/>
    <property type="project" value="TreeGrafter"/>
</dbReference>
<evidence type="ECO:0000313" key="4">
    <source>
        <dbReference type="EMBL" id="KAK0624707.1"/>
    </source>
</evidence>
<organism evidence="4 5">
    <name type="scientific">Bombardia bombarda</name>
    <dbReference type="NCBI Taxonomy" id="252184"/>
    <lineage>
        <taxon>Eukaryota</taxon>
        <taxon>Fungi</taxon>
        <taxon>Dikarya</taxon>
        <taxon>Ascomycota</taxon>
        <taxon>Pezizomycotina</taxon>
        <taxon>Sordariomycetes</taxon>
        <taxon>Sordariomycetidae</taxon>
        <taxon>Sordariales</taxon>
        <taxon>Lasiosphaeriaceae</taxon>
        <taxon>Bombardia</taxon>
    </lineage>
</organism>
<dbReference type="GO" id="GO:0005829">
    <property type="term" value="C:cytosol"/>
    <property type="evidence" value="ECO:0007669"/>
    <property type="project" value="TreeGrafter"/>
</dbReference>
<dbReference type="Gene3D" id="1.25.40.720">
    <property type="entry name" value="Telomere length regulation protein 2, C-terminal domain"/>
    <property type="match status" value="2"/>
</dbReference>
<dbReference type="InterPro" id="IPR019337">
    <property type="entry name" value="Telomere_length_regulation_dom"/>
</dbReference>
<dbReference type="FunFam" id="1.25.40.720:FF:000004">
    <property type="entry name" value="WGS project CABT00000000 data, contig 2.6"/>
    <property type="match status" value="1"/>
</dbReference>
<evidence type="ECO:0000259" key="3">
    <source>
        <dbReference type="Pfam" id="PF10193"/>
    </source>
</evidence>
<dbReference type="EMBL" id="JAULSR010000003">
    <property type="protein sequence ID" value="KAK0624707.1"/>
    <property type="molecule type" value="Genomic_DNA"/>
</dbReference>
<name>A0AA39WZW5_9PEZI</name>
<feature type="region of interest" description="Disordered" evidence="2">
    <location>
        <begin position="512"/>
        <end position="588"/>
    </location>
</feature>
<dbReference type="Pfam" id="PF10193">
    <property type="entry name" value="Telomere_reg-2"/>
    <property type="match status" value="1"/>
</dbReference>
<dbReference type="GO" id="GO:0051083">
    <property type="term" value="P:'de novo' cotranslational protein folding"/>
    <property type="evidence" value="ECO:0007669"/>
    <property type="project" value="TreeGrafter"/>
</dbReference>
<keyword evidence="5" id="KW-1185">Reference proteome</keyword>
<evidence type="ECO:0000256" key="1">
    <source>
        <dbReference type="ARBA" id="ARBA00006133"/>
    </source>
</evidence>
<gene>
    <name evidence="4" type="ORF">B0T17DRAFT_493199</name>
</gene>
<evidence type="ECO:0000313" key="5">
    <source>
        <dbReference type="Proteomes" id="UP001174934"/>
    </source>
</evidence>
<protein>
    <submittedName>
        <fullName evidence="4">Telomere length regulation protein-domain-containing protein</fullName>
    </submittedName>
</protein>
<comment type="caution">
    <text evidence="4">The sequence shown here is derived from an EMBL/GenBank/DDBJ whole genome shotgun (WGS) entry which is preliminary data.</text>
</comment>
<feature type="region of interest" description="Disordered" evidence="2">
    <location>
        <begin position="1"/>
        <end position="32"/>
    </location>
</feature>
<dbReference type="Proteomes" id="UP001174934">
    <property type="component" value="Unassembled WGS sequence"/>
</dbReference>
<comment type="similarity">
    <text evidence="1">Belongs to the TEL2 family.</text>
</comment>
<feature type="compositionally biased region" description="Acidic residues" evidence="2">
    <location>
        <begin position="573"/>
        <end position="582"/>
    </location>
</feature>
<dbReference type="InterPro" id="IPR038528">
    <property type="entry name" value="TEL2_C_sf"/>
</dbReference>
<feature type="compositionally biased region" description="Acidic residues" evidence="2">
    <location>
        <begin position="553"/>
        <end position="564"/>
    </location>
</feature>
<dbReference type="InterPro" id="IPR051970">
    <property type="entry name" value="TEL2_Regulation"/>
</dbReference>
<evidence type="ECO:0000256" key="2">
    <source>
        <dbReference type="SAM" id="MobiDB-lite"/>
    </source>
</evidence>
<reference evidence="4" key="1">
    <citation type="submission" date="2023-06" db="EMBL/GenBank/DDBJ databases">
        <title>Genome-scale phylogeny and comparative genomics of the fungal order Sordariales.</title>
        <authorList>
            <consortium name="Lawrence Berkeley National Laboratory"/>
            <person name="Hensen N."/>
            <person name="Bonometti L."/>
            <person name="Westerberg I."/>
            <person name="Brannstrom I.O."/>
            <person name="Guillou S."/>
            <person name="Cros-Aarteil S."/>
            <person name="Calhoun S."/>
            <person name="Haridas S."/>
            <person name="Kuo A."/>
            <person name="Mondo S."/>
            <person name="Pangilinan J."/>
            <person name="Riley R."/>
            <person name="LaButti K."/>
            <person name="Andreopoulos B."/>
            <person name="Lipzen A."/>
            <person name="Chen C."/>
            <person name="Yanf M."/>
            <person name="Daum C."/>
            <person name="Ng V."/>
            <person name="Clum A."/>
            <person name="Steindorff A."/>
            <person name="Ohm R."/>
            <person name="Martin F."/>
            <person name="Silar P."/>
            <person name="Natvig D."/>
            <person name="Lalanne C."/>
            <person name="Gautier V."/>
            <person name="Ament-velasquez S.L."/>
            <person name="Kruys A."/>
            <person name="Hutchinson M.I."/>
            <person name="Powell A.J."/>
            <person name="Barry K."/>
            <person name="Miller A.N."/>
            <person name="Grigoriev I.V."/>
            <person name="Debuchy R."/>
            <person name="Gladieux P."/>
            <person name="Thoren M.H."/>
            <person name="Johannesson H."/>
        </authorList>
    </citation>
    <scope>NUCLEOTIDE SEQUENCE</scope>
    <source>
        <strain evidence="4">SMH3391-2</strain>
    </source>
</reference>
<dbReference type="PANTHER" id="PTHR15830">
    <property type="entry name" value="TELOMERE LENGTH REGULATION PROTEIN TEL2 FAMILY MEMBER"/>
    <property type="match status" value="1"/>
</dbReference>
<dbReference type="PANTHER" id="PTHR15830:SF10">
    <property type="entry name" value="TELOMERE LENGTH REGULATION PROTEIN TEL2 HOMOLOG"/>
    <property type="match status" value="1"/>
</dbReference>
<dbReference type="GO" id="GO:0051879">
    <property type="term" value="F:Hsp90 protein binding"/>
    <property type="evidence" value="ECO:0007669"/>
    <property type="project" value="TreeGrafter"/>
</dbReference>